<evidence type="ECO:0000259" key="6">
    <source>
        <dbReference type="Pfam" id="PF09924"/>
    </source>
</evidence>
<dbReference type="GO" id="GO:0005886">
    <property type="term" value="C:plasma membrane"/>
    <property type="evidence" value="ECO:0007669"/>
    <property type="project" value="UniProtKB-SubCell"/>
</dbReference>
<keyword evidence="3" id="KW-0812">Transmembrane</keyword>
<protein>
    <recommendedName>
        <fullName evidence="6">Phosphatidylglycerol lysyltransferase C-terminal domain-containing protein</fullName>
    </recommendedName>
</protein>
<evidence type="ECO:0000313" key="8">
    <source>
        <dbReference type="Proteomes" id="UP000005025"/>
    </source>
</evidence>
<dbReference type="Proteomes" id="UP000005025">
    <property type="component" value="Unassembled WGS sequence"/>
</dbReference>
<evidence type="ECO:0000256" key="5">
    <source>
        <dbReference type="ARBA" id="ARBA00023136"/>
    </source>
</evidence>
<keyword evidence="5" id="KW-0472">Membrane</keyword>
<feature type="domain" description="Phosphatidylglycerol lysyltransferase C-terminal" evidence="6">
    <location>
        <begin position="1"/>
        <end position="77"/>
    </location>
</feature>
<dbReference type="STRING" id="797516.HMPREF9104_01127"/>
<keyword evidence="2" id="KW-1003">Cell membrane</keyword>
<dbReference type="GO" id="GO:0016755">
    <property type="term" value="F:aminoacyltransferase activity"/>
    <property type="evidence" value="ECO:0007669"/>
    <property type="project" value="TreeGrafter"/>
</dbReference>
<gene>
    <name evidence="7" type="ORF">HMPREF9104_01127</name>
</gene>
<proteinExistence type="predicted"/>
<accession>H1LEV1</accession>
<dbReference type="PANTHER" id="PTHR34697:SF2">
    <property type="entry name" value="PHOSPHATIDYLGLYCEROL LYSYLTRANSFERASE"/>
    <property type="match status" value="1"/>
</dbReference>
<evidence type="ECO:0000256" key="1">
    <source>
        <dbReference type="ARBA" id="ARBA00004651"/>
    </source>
</evidence>
<dbReference type="HOGENOM" id="CLU_165427_0_0_9"/>
<dbReference type="InterPro" id="IPR024320">
    <property type="entry name" value="LPG_synthase_C"/>
</dbReference>
<reference evidence="7 8" key="1">
    <citation type="submission" date="2011-09" db="EMBL/GenBank/DDBJ databases">
        <authorList>
            <person name="Weinstock G."/>
            <person name="Sodergren E."/>
            <person name="Clifton S."/>
            <person name="Fulton L."/>
            <person name="Fulton B."/>
            <person name="Courtney L."/>
            <person name="Fronick C."/>
            <person name="Harrison M."/>
            <person name="Strong C."/>
            <person name="Farmer C."/>
            <person name="Delahaunty K."/>
            <person name="Markovic C."/>
            <person name="Hall O."/>
            <person name="Minx P."/>
            <person name="Tomlinson C."/>
            <person name="Mitreva M."/>
            <person name="Hou S."/>
            <person name="Chen J."/>
            <person name="Wollam A."/>
            <person name="Pepin K.H."/>
            <person name="Johnson M."/>
            <person name="Bhonagiri V."/>
            <person name="Zhang X."/>
            <person name="Suruliraj S."/>
            <person name="Warren W."/>
            <person name="Chinwalla A."/>
            <person name="Mardis E.R."/>
            <person name="Wilson R.K."/>
        </authorList>
    </citation>
    <scope>NUCLEOTIDE SEQUENCE [LARGE SCALE GENOMIC DNA]</scope>
    <source>
        <strain evidence="7 8">F0435</strain>
    </source>
</reference>
<dbReference type="GO" id="GO:0055091">
    <property type="term" value="P:phospholipid homeostasis"/>
    <property type="evidence" value="ECO:0007669"/>
    <property type="project" value="TreeGrafter"/>
</dbReference>
<dbReference type="Pfam" id="PF09924">
    <property type="entry name" value="LPG_synthase_C"/>
    <property type="match status" value="1"/>
</dbReference>
<organism evidence="7 8">
    <name type="scientific">Lentilactobacillus kisonensis F0435</name>
    <dbReference type="NCBI Taxonomy" id="797516"/>
    <lineage>
        <taxon>Bacteria</taxon>
        <taxon>Bacillati</taxon>
        <taxon>Bacillota</taxon>
        <taxon>Bacilli</taxon>
        <taxon>Lactobacillales</taxon>
        <taxon>Lactobacillaceae</taxon>
        <taxon>Lentilactobacillus</taxon>
    </lineage>
</organism>
<evidence type="ECO:0000256" key="2">
    <source>
        <dbReference type="ARBA" id="ARBA00022475"/>
    </source>
</evidence>
<comment type="caution">
    <text evidence="7">The sequence shown here is derived from an EMBL/GenBank/DDBJ whole genome shotgun (WGS) entry which is preliminary data.</text>
</comment>
<name>H1LEV1_9LACO</name>
<dbReference type="PATRIC" id="fig|797516.3.peg.1003"/>
<evidence type="ECO:0000313" key="7">
    <source>
        <dbReference type="EMBL" id="EHO52306.1"/>
    </source>
</evidence>
<keyword evidence="4" id="KW-1133">Transmembrane helix</keyword>
<dbReference type="EMBL" id="AGRJ01000109">
    <property type="protein sequence ID" value="EHO52306.1"/>
    <property type="molecule type" value="Genomic_DNA"/>
</dbReference>
<dbReference type="PANTHER" id="PTHR34697">
    <property type="entry name" value="PHOSPHATIDYLGLYCEROL LYSYLTRANSFERASE"/>
    <property type="match status" value="1"/>
</dbReference>
<evidence type="ECO:0000256" key="3">
    <source>
        <dbReference type="ARBA" id="ARBA00022692"/>
    </source>
</evidence>
<dbReference type="AlphaFoldDB" id="H1LEV1"/>
<comment type="subcellular location">
    <subcellularLocation>
        <location evidence="1">Cell membrane</location>
        <topology evidence="1">Multi-pass membrane protein</topology>
    </subcellularLocation>
</comment>
<sequence>MDGVLINLYEESRKKGFKYFDLGMSPLSNVGTSRFSFTQERIVHLIYQYGYKFYSFEGLRSYKDKYVDKWESKYIAYYRGSSLVFSVLQVLLIVNRPRNQNPARIPKLWDLILDTDSKNHR</sequence>
<dbReference type="InterPro" id="IPR051211">
    <property type="entry name" value="PG_lysyltransferase"/>
</dbReference>
<evidence type="ECO:0000256" key="4">
    <source>
        <dbReference type="ARBA" id="ARBA00022989"/>
    </source>
</evidence>